<evidence type="ECO:0000313" key="2">
    <source>
        <dbReference type="EMBL" id="NHO54697.1"/>
    </source>
</evidence>
<dbReference type="RefSeq" id="WP_166317232.1">
    <property type="nucleotide sequence ID" value="NZ_WOTH01000030.1"/>
</dbReference>
<proteinExistence type="predicted"/>
<dbReference type="Proteomes" id="UP000597459">
    <property type="component" value="Unassembled WGS sequence"/>
</dbReference>
<protein>
    <submittedName>
        <fullName evidence="2">Uncharacterized protein</fullName>
    </submittedName>
</protein>
<keyword evidence="1" id="KW-0732">Signal</keyword>
<name>A0A967EI15_9PROT</name>
<dbReference type="AlphaFoldDB" id="A0A967EI15"/>
<feature type="chain" id="PRO_5037743275" evidence="1">
    <location>
        <begin position="21"/>
        <end position="97"/>
    </location>
</feature>
<evidence type="ECO:0000313" key="3">
    <source>
        <dbReference type="Proteomes" id="UP000597459"/>
    </source>
</evidence>
<feature type="signal peptide" evidence="1">
    <location>
        <begin position="1"/>
        <end position="20"/>
    </location>
</feature>
<dbReference type="EMBL" id="WOTH01000030">
    <property type="protein sequence ID" value="NHO54697.1"/>
    <property type="molecule type" value="Genomic_DNA"/>
</dbReference>
<reference evidence="2" key="1">
    <citation type="submission" date="2019-11" db="EMBL/GenBank/DDBJ databases">
        <title>Description of new Acetobacter species.</title>
        <authorList>
            <person name="Cleenwerck I."/>
            <person name="Sombolestani A.S."/>
        </authorList>
    </citation>
    <scope>NUCLEOTIDE SEQUENCE</scope>
    <source>
        <strain evidence="2">LMG 1626</strain>
    </source>
</reference>
<accession>A0A967EI15</accession>
<sequence length="97" mass="10554">MKRLFGSLCALTFLTTGALAHDLKSQSNRGVEHTTATHVSDTSATETANENACTKVWVNTQTHVYHVPGSFWYGATSHGRYMCEGDAVRTGNTRGSF</sequence>
<keyword evidence="3" id="KW-1185">Reference proteome</keyword>
<gene>
    <name evidence="2" type="ORF">GOB87_12210</name>
</gene>
<comment type="caution">
    <text evidence="2">The sequence shown here is derived from an EMBL/GenBank/DDBJ whole genome shotgun (WGS) entry which is preliminary data.</text>
</comment>
<organism evidence="2 3">
    <name type="scientific">Acetobacter estunensis</name>
    <dbReference type="NCBI Taxonomy" id="104097"/>
    <lineage>
        <taxon>Bacteria</taxon>
        <taxon>Pseudomonadati</taxon>
        <taxon>Pseudomonadota</taxon>
        <taxon>Alphaproteobacteria</taxon>
        <taxon>Acetobacterales</taxon>
        <taxon>Acetobacteraceae</taxon>
        <taxon>Acetobacter</taxon>
    </lineage>
</organism>
<evidence type="ECO:0000256" key="1">
    <source>
        <dbReference type="SAM" id="SignalP"/>
    </source>
</evidence>